<evidence type="ECO:0000256" key="9">
    <source>
        <dbReference type="RuleBase" id="RU363066"/>
    </source>
</evidence>
<dbReference type="EMBL" id="CP061169">
    <property type="protein sequence ID" value="QPZ40387.1"/>
    <property type="molecule type" value="Genomic_DNA"/>
</dbReference>
<evidence type="ECO:0000256" key="5">
    <source>
        <dbReference type="ARBA" id="ARBA00022741"/>
    </source>
</evidence>
<comment type="similarity">
    <text evidence="2 9">Belongs to the gluconokinase GntK/GntV family.</text>
</comment>
<dbReference type="Gene3D" id="3.40.50.300">
    <property type="entry name" value="P-loop containing nucleotide triphosphate hydrolases"/>
    <property type="match status" value="1"/>
</dbReference>
<dbReference type="NCBIfam" id="TIGR01313">
    <property type="entry name" value="therm_gnt_kin"/>
    <property type="match status" value="1"/>
</dbReference>
<comment type="catalytic activity">
    <reaction evidence="8 9">
        <text>D-gluconate + ATP = 6-phospho-D-gluconate + ADP + H(+)</text>
        <dbReference type="Rhea" id="RHEA:19433"/>
        <dbReference type="ChEBI" id="CHEBI:15378"/>
        <dbReference type="ChEBI" id="CHEBI:18391"/>
        <dbReference type="ChEBI" id="CHEBI:30616"/>
        <dbReference type="ChEBI" id="CHEBI:58759"/>
        <dbReference type="ChEBI" id="CHEBI:456216"/>
        <dbReference type="EC" id="2.7.1.12"/>
    </reaction>
</comment>
<dbReference type="Pfam" id="PF01202">
    <property type="entry name" value="SKI"/>
    <property type="match status" value="1"/>
</dbReference>
<gene>
    <name evidence="10" type="ORF">HCR76_15530</name>
</gene>
<comment type="pathway">
    <text evidence="1">Carbohydrate acid metabolism.</text>
</comment>
<evidence type="ECO:0000256" key="8">
    <source>
        <dbReference type="ARBA" id="ARBA00048090"/>
    </source>
</evidence>
<evidence type="ECO:0000256" key="3">
    <source>
        <dbReference type="ARBA" id="ARBA00012054"/>
    </source>
</evidence>
<organism evidence="10 11">
    <name type="scientific">Paramicrobacterium chengjingii</name>
    <dbReference type="NCBI Taxonomy" id="2769067"/>
    <lineage>
        <taxon>Bacteria</taxon>
        <taxon>Bacillati</taxon>
        <taxon>Actinomycetota</taxon>
        <taxon>Actinomycetes</taxon>
        <taxon>Micrococcales</taxon>
        <taxon>Microbacteriaceae</taxon>
        <taxon>Paramicrobacterium</taxon>
    </lineage>
</organism>
<sequence>MGVSGCGKSTIGAALADKLGIDFIDGDRLHPQTNVQKMSHGIALNDSDRLPWLADIGRTLRDYRDSGLVLACSALKRIYRDAIRWEVPNVIFVHATGDADLIAQRQSSRHGHFMPASLLESQLSTLQALSPDEIGFEVDIRDAVTAIVAQIFEQLPRIEHLAGER</sequence>
<dbReference type="InterPro" id="IPR031322">
    <property type="entry name" value="Shikimate/glucono_kinase"/>
</dbReference>
<dbReference type="PANTHER" id="PTHR43442">
    <property type="entry name" value="GLUCONOKINASE-RELATED"/>
    <property type="match status" value="1"/>
</dbReference>
<dbReference type="InterPro" id="IPR006001">
    <property type="entry name" value="Therm_gnt_kin"/>
</dbReference>
<keyword evidence="5 9" id="KW-0547">Nucleotide-binding</keyword>
<dbReference type="PANTHER" id="PTHR43442:SF3">
    <property type="entry name" value="GLUCONOKINASE-RELATED"/>
    <property type="match status" value="1"/>
</dbReference>
<dbReference type="SUPFAM" id="SSF52540">
    <property type="entry name" value="P-loop containing nucleoside triphosphate hydrolases"/>
    <property type="match status" value="1"/>
</dbReference>
<keyword evidence="11" id="KW-1185">Reference proteome</keyword>
<evidence type="ECO:0000256" key="6">
    <source>
        <dbReference type="ARBA" id="ARBA00022777"/>
    </source>
</evidence>
<keyword evidence="6 9" id="KW-0418">Kinase</keyword>
<dbReference type="EC" id="2.7.1.12" evidence="3 9"/>
<keyword evidence="7 9" id="KW-0067">ATP-binding</keyword>
<proteinExistence type="inferred from homology"/>
<dbReference type="CDD" id="cd02021">
    <property type="entry name" value="GntK"/>
    <property type="match status" value="1"/>
</dbReference>
<evidence type="ECO:0000256" key="4">
    <source>
        <dbReference type="ARBA" id="ARBA00022679"/>
    </source>
</evidence>
<protein>
    <recommendedName>
        <fullName evidence="3 9">Gluconokinase</fullName>
        <ecNumber evidence="3 9">2.7.1.12</ecNumber>
    </recommendedName>
</protein>
<dbReference type="InterPro" id="IPR027417">
    <property type="entry name" value="P-loop_NTPase"/>
</dbReference>
<reference evidence="10 11" key="1">
    <citation type="submission" date="2020-12" db="EMBL/GenBank/DDBJ databases">
        <title>Microbacterium sp. HY060.</title>
        <authorList>
            <person name="Zhou J."/>
        </authorList>
    </citation>
    <scope>NUCLEOTIDE SEQUENCE [LARGE SCALE GENOMIC DNA]</scope>
    <source>
        <strain evidence="10 11">HY60</strain>
    </source>
</reference>
<dbReference type="Proteomes" id="UP000662814">
    <property type="component" value="Chromosome"/>
</dbReference>
<evidence type="ECO:0000313" key="10">
    <source>
        <dbReference type="EMBL" id="QPZ40387.1"/>
    </source>
</evidence>
<evidence type="ECO:0000256" key="2">
    <source>
        <dbReference type="ARBA" id="ARBA00008420"/>
    </source>
</evidence>
<evidence type="ECO:0000256" key="7">
    <source>
        <dbReference type="ARBA" id="ARBA00022840"/>
    </source>
</evidence>
<evidence type="ECO:0000313" key="11">
    <source>
        <dbReference type="Proteomes" id="UP000662814"/>
    </source>
</evidence>
<accession>A0ABX6YNJ5</accession>
<keyword evidence="4 9" id="KW-0808">Transferase</keyword>
<evidence type="ECO:0000256" key="1">
    <source>
        <dbReference type="ARBA" id="ARBA00004761"/>
    </source>
</evidence>
<name>A0ABX6YNJ5_9MICO</name>